<dbReference type="InterPro" id="IPR001128">
    <property type="entry name" value="Cyt_P450"/>
</dbReference>
<dbReference type="SUPFAM" id="SSF48264">
    <property type="entry name" value="Cytochrome P450"/>
    <property type="match status" value="1"/>
</dbReference>
<evidence type="ECO:0000256" key="2">
    <source>
        <dbReference type="ARBA" id="ARBA00010617"/>
    </source>
</evidence>
<dbReference type="GO" id="GO:0004497">
    <property type="term" value="F:monooxygenase activity"/>
    <property type="evidence" value="ECO:0007669"/>
    <property type="project" value="UniProtKB-KW"/>
</dbReference>
<dbReference type="GO" id="GO:0005506">
    <property type="term" value="F:iron ion binding"/>
    <property type="evidence" value="ECO:0007669"/>
    <property type="project" value="InterPro"/>
</dbReference>
<organism evidence="11 12">
    <name type="scientific">Pleurodeles waltl</name>
    <name type="common">Iberian ribbed newt</name>
    <dbReference type="NCBI Taxonomy" id="8319"/>
    <lineage>
        <taxon>Eukaryota</taxon>
        <taxon>Metazoa</taxon>
        <taxon>Chordata</taxon>
        <taxon>Craniata</taxon>
        <taxon>Vertebrata</taxon>
        <taxon>Euteleostomi</taxon>
        <taxon>Amphibia</taxon>
        <taxon>Batrachia</taxon>
        <taxon>Caudata</taxon>
        <taxon>Salamandroidea</taxon>
        <taxon>Salamandridae</taxon>
        <taxon>Pleurodelinae</taxon>
        <taxon>Pleurodeles</taxon>
    </lineage>
</organism>
<keyword evidence="7" id="KW-0560">Oxidoreductase</keyword>
<feature type="binding site" description="axial binding residue" evidence="9">
    <location>
        <position position="501"/>
    </location>
    <ligand>
        <name>heme</name>
        <dbReference type="ChEBI" id="CHEBI:30413"/>
    </ligand>
    <ligandPart>
        <name>Fe</name>
        <dbReference type="ChEBI" id="CHEBI:18248"/>
    </ligandPart>
</feature>
<feature type="compositionally biased region" description="Polar residues" evidence="10">
    <location>
        <begin position="20"/>
        <end position="38"/>
    </location>
</feature>
<evidence type="ECO:0000256" key="1">
    <source>
        <dbReference type="ARBA" id="ARBA00004586"/>
    </source>
</evidence>
<dbReference type="PRINTS" id="PR00463">
    <property type="entry name" value="EP450I"/>
</dbReference>
<dbReference type="InterPro" id="IPR002401">
    <property type="entry name" value="Cyt_P450_E_grp-I"/>
</dbReference>
<dbReference type="AlphaFoldDB" id="A0AAV7T1M4"/>
<evidence type="ECO:0000256" key="6">
    <source>
        <dbReference type="ARBA" id="ARBA00023004"/>
    </source>
</evidence>
<comment type="subcellular location">
    <subcellularLocation>
        <location evidence="1">Endoplasmic reticulum membrane</location>
    </subcellularLocation>
</comment>
<evidence type="ECO:0000256" key="3">
    <source>
        <dbReference type="ARBA" id="ARBA00022617"/>
    </source>
</evidence>
<dbReference type="PANTHER" id="PTHR24291:SF201">
    <property type="entry name" value="CYTOCHROME P450, FAMILY 4, SUBFAMILY B, POLYPEPTIDE 7"/>
    <property type="match status" value="1"/>
</dbReference>
<dbReference type="FunFam" id="1.10.630.10:FF:000005">
    <property type="entry name" value="cytochrome P450 4F22 isoform X2"/>
    <property type="match status" value="1"/>
</dbReference>
<gene>
    <name evidence="11" type="ORF">NDU88_001834</name>
</gene>
<name>A0AAV7T1M4_PLEWA</name>
<evidence type="ECO:0008006" key="13">
    <source>
        <dbReference type="Google" id="ProtNLM"/>
    </source>
</evidence>
<comment type="caution">
    <text evidence="11">The sequence shown here is derived from an EMBL/GenBank/DDBJ whole genome shotgun (WGS) entry which is preliminary data.</text>
</comment>
<evidence type="ECO:0000313" key="11">
    <source>
        <dbReference type="EMBL" id="KAJ1169952.1"/>
    </source>
</evidence>
<dbReference type="Gene3D" id="1.10.630.10">
    <property type="entry name" value="Cytochrome P450"/>
    <property type="match status" value="1"/>
</dbReference>
<dbReference type="GO" id="GO:0020037">
    <property type="term" value="F:heme binding"/>
    <property type="evidence" value="ECO:0007669"/>
    <property type="project" value="InterPro"/>
</dbReference>
<comment type="cofactor">
    <cofactor evidence="9">
        <name>heme</name>
        <dbReference type="ChEBI" id="CHEBI:30413"/>
    </cofactor>
</comment>
<evidence type="ECO:0000256" key="9">
    <source>
        <dbReference type="PIRSR" id="PIRSR602401-1"/>
    </source>
</evidence>
<keyword evidence="3 9" id="KW-0349">Heme</keyword>
<comment type="similarity">
    <text evidence="2">Belongs to the cytochrome P450 family.</text>
</comment>
<accession>A0AAV7T1M4</accession>
<dbReference type="PANTHER" id="PTHR24291">
    <property type="entry name" value="CYTOCHROME P450 FAMILY 4"/>
    <property type="match status" value="1"/>
</dbReference>
<dbReference type="GO" id="GO:0016705">
    <property type="term" value="F:oxidoreductase activity, acting on paired donors, with incorporation or reduction of molecular oxygen"/>
    <property type="evidence" value="ECO:0007669"/>
    <property type="project" value="InterPro"/>
</dbReference>
<protein>
    <recommendedName>
        <fullName evidence="13">Cytochrome P450 4B1-like</fullName>
    </recommendedName>
</protein>
<dbReference type="InterPro" id="IPR036396">
    <property type="entry name" value="Cyt_P450_sf"/>
</dbReference>
<keyword evidence="5" id="KW-0256">Endoplasmic reticulum</keyword>
<dbReference type="Proteomes" id="UP001066276">
    <property type="component" value="Chromosome 4_1"/>
</dbReference>
<keyword evidence="6 9" id="KW-0408">Iron</keyword>
<keyword evidence="7" id="KW-0503">Monooxygenase</keyword>
<dbReference type="CDD" id="cd20678">
    <property type="entry name" value="CYP4B-like"/>
    <property type="match status" value="1"/>
</dbReference>
<feature type="compositionally biased region" description="Polar residues" evidence="10">
    <location>
        <begin position="1"/>
        <end position="12"/>
    </location>
</feature>
<evidence type="ECO:0000313" key="12">
    <source>
        <dbReference type="Proteomes" id="UP001066276"/>
    </source>
</evidence>
<keyword evidence="4 9" id="KW-0479">Metal-binding</keyword>
<dbReference type="Pfam" id="PF00067">
    <property type="entry name" value="p450"/>
    <property type="match status" value="1"/>
</dbReference>
<evidence type="ECO:0000256" key="7">
    <source>
        <dbReference type="ARBA" id="ARBA00023033"/>
    </source>
</evidence>
<evidence type="ECO:0000256" key="8">
    <source>
        <dbReference type="ARBA" id="ARBA00023136"/>
    </source>
</evidence>
<dbReference type="GO" id="GO:0005789">
    <property type="term" value="C:endoplasmic reticulum membrane"/>
    <property type="evidence" value="ECO:0007669"/>
    <property type="project" value="UniProtKB-SubCell"/>
</dbReference>
<sequence>MKSHQGCVSSSPRPFALFSPSDTQNRGKSSGKAQQSESSNSCTMASALSALGLSLDVRGVFQAAALLCVAGLLLKAVTLYLRNRRLAAGFASFPGPPKHWFFGHVKEFKQDGTDLAKLVSWTHKYNYGFPMWMGNVFASLAINHPDYAKVVFGRGDPKGAMVYDFVVPWIGRGLLVLSGPKWFQHRRLLTPGFHYDVLKPYVKLISDSTKIMLDKWDKLIDKNKSVELFQHVSLMTLDSIMKCAFSYDSTCQADGDSSYIQAVYDLSYLVQQRVRCFPYHNDLIYYLSPQGYRFRRACRIAHLHTDKVIQQRKDLLKNEKELEKIQQKRHLDFLDILLCAKDENGQPLSDEDLRAEVDTFMFEGHDTTASGISWMFYCMGQNPEHQSKCREEVKEILEYRDTIEWDDLGKMTYTTMCIKECLRLYPPVPGISRSLTKPMTFFDGRTLPAGFITFLSIYSIHRNPTVWKDPEVFDPLRFSPENSFDRHSHAFVPFAAGPRNCIGQNFAMNEMKVALALTLLRFEILPDESKPPIIIPQIVLRSKNGIHVFLKKID</sequence>
<dbReference type="PRINTS" id="PR00385">
    <property type="entry name" value="P450"/>
</dbReference>
<reference evidence="11" key="1">
    <citation type="journal article" date="2022" name="bioRxiv">
        <title>Sequencing and chromosome-scale assembly of the giantPleurodeles waltlgenome.</title>
        <authorList>
            <person name="Brown T."/>
            <person name="Elewa A."/>
            <person name="Iarovenko S."/>
            <person name="Subramanian E."/>
            <person name="Araus A.J."/>
            <person name="Petzold A."/>
            <person name="Susuki M."/>
            <person name="Suzuki K.-i.T."/>
            <person name="Hayashi T."/>
            <person name="Toyoda A."/>
            <person name="Oliveira C."/>
            <person name="Osipova E."/>
            <person name="Leigh N.D."/>
            <person name="Simon A."/>
            <person name="Yun M.H."/>
        </authorList>
    </citation>
    <scope>NUCLEOTIDE SEQUENCE</scope>
    <source>
        <strain evidence="11">20211129_DDA</strain>
        <tissue evidence="11">Liver</tissue>
    </source>
</reference>
<proteinExistence type="inferred from homology"/>
<keyword evidence="8" id="KW-0472">Membrane</keyword>
<evidence type="ECO:0000256" key="4">
    <source>
        <dbReference type="ARBA" id="ARBA00022723"/>
    </source>
</evidence>
<feature type="region of interest" description="Disordered" evidence="10">
    <location>
        <begin position="1"/>
        <end position="38"/>
    </location>
</feature>
<dbReference type="InterPro" id="IPR050196">
    <property type="entry name" value="Cytochrome_P450_Monoox"/>
</dbReference>
<keyword evidence="12" id="KW-1185">Reference proteome</keyword>
<dbReference type="EMBL" id="JANPWB010000007">
    <property type="protein sequence ID" value="KAJ1169952.1"/>
    <property type="molecule type" value="Genomic_DNA"/>
</dbReference>
<evidence type="ECO:0000256" key="10">
    <source>
        <dbReference type="SAM" id="MobiDB-lite"/>
    </source>
</evidence>
<evidence type="ECO:0000256" key="5">
    <source>
        <dbReference type="ARBA" id="ARBA00022824"/>
    </source>
</evidence>